<dbReference type="STRING" id="1801990.A2V69_03665"/>
<keyword evidence="2" id="KW-1133">Transmembrane helix</keyword>
<protein>
    <recommendedName>
        <fullName evidence="5">Sortase</fullName>
    </recommendedName>
</protein>
<evidence type="ECO:0000256" key="2">
    <source>
        <dbReference type="SAM" id="Phobius"/>
    </source>
</evidence>
<dbReference type="GO" id="GO:0016787">
    <property type="term" value="F:hydrolase activity"/>
    <property type="evidence" value="ECO:0007669"/>
    <property type="project" value="UniProtKB-KW"/>
</dbReference>
<evidence type="ECO:0000313" key="3">
    <source>
        <dbReference type="EMBL" id="OGZ32684.1"/>
    </source>
</evidence>
<dbReference type="InterPro" id="IPR023365">
    <property type="entry name" value="Sortase_dom-sf"/>
</dbReference>
<keyword evidence="1" id="KW-0378">Hydrolase</keyword>
<organism evidence="3 4">
    <name type="scientific">Candidatus Portnoybacteria bacterium RBG_13_40_8</name>
    <dbReference type="NCBI Taxonomy" id="1801990"/>
    <lineage>
        <taxon>Bacteria</taxon>
        <taxon>Candidatus Portnoyibacteriota</taxon>
    </lineage>
</organism>
<name>A0A1G2F3L8_9BACT</name>
<keyword evidence="2" id="KW-0472">Membrane</keyword>
<dbReference type="SUPFAM" id="SSF63817">
    <property type="entry name" value="Sortase"/>
    <property type="match status" value="1"/>
</dbReference>
<dbReference type="Proteomes" id="UP000177810">
    <property type="component" value="Unassembled WGS sequence"/>
</dbReference>
<evidence type="ECO:0008006" key="5">
    <source>
        <dbReference type="Google" id="ProtNLM"/>
    </source>
</evidence>
<reference evidence="3 4" key="1">
    <citation type="journal article" date="2016" name="Nat. Commun.">
        <title>Thousands of microbial genomes shed light on interconnected biogeochemical processes in an aquifer system.</title>
        <authorList>
            <person name="Anantharaman K."/>
            <person name="Brown C.T."/>
            <person name="Hug L.A."/>
            <person name="Sharon I."/>
            <person name="Castelle C.J."/>
            <person name="Probst A.J."/>
            <person name="Thomas B.C."/>
            <person name="Singh A."/>
            <person name="Wilkins M.J."/>
            <person name="Karaoz U."/>
            <person name="Brodie E.L."/>
            <person name="Williams K.H."/>
            <person name="Hubbard S.S."/>
            <person name="Banfield J.F."/>
        </authorList>
    </citation>
    <scope>NUCLEOTIDE SEQUENCE [LARGE SCALE GENOMIC DNA]</scope>
</reference>
<keyword evidence="2" id="KW-0812">Transmembrane</keyword>
<gene>
    <name evidence="3" type="ORF">A2V69_03665</name>
</gene>
<dbReference type="Gene3D" id="2.40.260.10">
    <property type="entry name" value="Sortase"/>
    <property type="match status" value="1"/>
</dbReference>
<feature type="transmembrane region" description="Helical" evidence="2">
    <location>
        <begin position="12"/>
        <end position="32"/>
    </location>
</feature>
<dbReference type="InterPro" id="IPR005754">
    <property type="entry name" value="Sortase"/>
</dbReference>
<dbReference type="Pfam" id="PF04203">
    <property type="entry name" value="Sortase"/>
    <property type="match status" value="1"/>
</dbReference>
<dbReference type="AlphaFoldDB" id="A0A1G2F3L8"/>
<dbReference type="NCBIfam" id="TIGR01076">
    <property type="entry name" value="sortase_fam"/>
    <property type="match status" value="1"/>
</dbReference>
<sequence>MKDSQKRVLKLGLILVIIIAVALIVYPFLPLIKYNLFYKPEQIGDVKLLPGVEEVNDEKSEGAAVITGEIASESSQIGNLLIIPKIGVRIAIVEGRTEATLNKGAWRLPETSTPDKGNNTVLTGHRWKYRPPSEKTFYLLDKLKAGDTFQIIWQGKEYNYKIISTFIVEPKDVWVLNPTKKSIATLITCTPLFSTEKRLIVKGELVE</sequence>
<dbReference type="EMBL" id="MHMT01000015">
    <property type="protein sequence ID" value="OGZ32684.1"/>
    <property type="molecule type" value="Genomic_DNA"/>
</dbReference>
<proteinExistence type="predicted"/>
<evidence type="ECO:0000256" key="1">
    <source>
        <dbReference type="ARBA" id="ARBA00022801"/>
    </source>
</evidence>
<comment type="caution">
    <text evidence="3">The sequence shown here is derived from an EMBL/GenBank/DDBJ whole genome shotgun (WGS) entry which is preliminary data.</text>
</comment>
<accession>A0A1G2F3L8</accession>
<evidence type="ECO:0000313" key="4">
    <source>
        <dbReference type="Proteomes" id="UP000177810"/>
    </source>
</evidence>